<keyword evidence="2" id="KW-1185">Reference proteome</keyword>
<comment type="caution">
    <text evidence="1">The sequence shown here is derived from an EMBL/GenBank/DDBJ whole genome shotgun (WGS) entry which is preliminary data.</text>
</comment>
<dbReference type="EMBL" id="CALNXI010000071">
    <property type="protein sequence ID" value="CAH3017796.1"/>
    <property type="molecule type" value="Genomic_DNA"/>
</dbReference>
<evidence type="ECO:0000313" key="2">
    <source>
        <dbReference type="Proteomes" id="UP001159427"/>
    </source>
</evidence>
<reference evidence="1 2" key="1">
    <citation type="submission" date="2022-05" db="EMBL/GenBank/DDBJ databases">
        <authorList>
            <consortium name="Genoscope - CEA"/>
            <person name="William W."/>
        </authorList>
    </citation>
    <scope>NUCLEOTIDE SEQUENCE [LARGE SCALE GENOMIC DNA]</scope>
</reference>
<organism evidence="1 2">
    <name type="scientific">Porites evermanni</name>
    <dbReference type="NCBI Taxonomy" id="104178"/>
    <lineage>
        <taxon>Eukaryota</taxon>
        <taxon>Metazoa</taxon>
        <taxon>Cnidaria</taxon>
        <taxon>Anthozoa</taxon>
        <taxon>Hexacorallia</taxon>
        <taxon>Scleractinia</taxon>
        <taxon>Fungiina</taxon>
        <taxon>Poritidae</taxon>
        <taxon>Porites</taxon>
    </lineage>
</organism>
<evidence type="ECO:0000313" key="1">
    <source>
        <dbReference type="EMBL" id="CAH3017796.1"/>
    </source>
</evidence>
<gene>
    <name evidence="1" type="ORF">PEVE_00039801</name>
</gene>
<name>A0ABN8LQ49_9CNID</name>
<accession>A0ABN8LQ49</accession>
<protein>
    <submittedName>
        <fullName evidence="1">Uncharacterized protein</fullName>
    </submittedName>
</protein>
<proteinExistence type="predicted"/>
<sequence>MTERSRQYETNIKVGTLQQKLDFKKGDNPAACGKYFTTSYIPRASDVAVLSKHLDQLTSLKTEVNKLKKEVVAMDQGLFDKSGRCLSPGKSIHHDFNSATVNKLNELGQNASAFMAQVDEKLKELQSTFKGLVFKPSTSKAGKRKQNKRKGIKRKLARMENAKTRVLQKVLPRVNHDNVDITIGVEDIFMAALVSLSRREAKVLHETLKSDNRFSEAAKAYISDSLPPSLALSDSESLSDSHSDQ</sequence>
<dbReference type="Proteomes" id="UP001159427">
    <property type="component" value="Unassembled WGS sequence"/>
</dbReference>